<sequence>MDAEISMIEKNKTWELVDQPEDKPVIGLKWIYKVKLNEDGSIQKYKARLVAKGYSQQPDIDFHEIYAPVARMETI</sequence>
<keyword evidence="3" id="KW-1185">Reference proteome</keyword>
<evidence type="ECO:0000259" key="1">
    <source>
        <dbReference type="Pfam" id="PF07727"/>
    </source>
</evidence>
<protein>
    <recommendedName>
        <fullName evidence="1">Reverse transcriptase Ty1/copia-type domain-containing protein</fullName>
    </recommendedName>
</protein>
<feature type="domain" description="Reverse transcriptase Ty1/copia-type" evidence="1">
    <location>
        <begin position="11"/>
        <end position="75"/>
    </location>
</feature>
<reference evidence="2 3" key="1">
    <citation type="submission" date="2024-04" db="EMBL/GenBank/DDBJ databases">
        <authorList>
            <person name="Fracassetti M."/>
        </authorList>
    </citation>
    <scope>NUCLEOTIDE SEQUENCE [LARGE SCALE GENOMIC DNA]</scope>
</reference>
<gene>
    <name evidence="2" type="ORF">LTRI10_LOCUS21643</name>
</gene>
<evidence type="ECO:0000313" key="2">
    <source>
        <dbReference type="EMBL" id="CAL1380181.1"/>
    </source>
</evidence>
<dbReference type="Pfam" id="PF07727">
    <property type="entry name" value="RVT_2"/>
    <property type="match status" value="1"/>
</dbReference>
<accession>A0AAV2E2S3</accession>
<name>A0AAV2E2S3_9ROSI</name>
<dbReference type="AlphaFoldDB" id="A0AAV2E2S3"/>
<dbReference type="InterPro" id="IPR013103">
    <property type="entry name" value="RVT_2"/>
</dbReference>
<evidence type="ECO:0000313" key="3">
    <source>
        <dbReference type="Proteomes" id="UP001497516"/>
    </source>
</evidence>
<organism evidence="2 3">
    <name type="scientific">Linum trigynum</name>
    <dbReference type="NCBI Taxonomy" id="586398"/>
    <lineage>
        <taxon>Eukaryota</taxon>
        <taxon>Viridiplantae</taxon>
        <taxon>Streptophyta</taxon>
        <taxon>Embryophyta</taxon>
        <taxon>Tracheophyta</taxon>
        <taxon>Spermatophyta</taxon>
        <taxon>Magnoliopsida</taxon>
        <taxon>eudicotyledons</taxon>
        <taxon>Gunneridae</taxon>
        <taxon>Pentapetalae</taxon>
        <taxon>rosids</taxon>
        <taxon>fabids</taxon>
        <taxon>Malpighiales</taxon>
        <taxon>Linaceae</taxon>
        <taxon>Linum</taxon>
    </lineage>
</organism>
<dbReference type="EMBL" id="OZ034817">
    <property type="protein sequence ID" value="CAL1380181.1"/>
    <property type="molecule type" value="Genomic_DNA"/>
</dbReference>
<dbReference type="Proteomes" id="UP001497516">
    <property type="component" value="Chromosome 4"/>
</dbReference>
<proteinExistence type="predicted"/>